<dbReference type="Pfam" id="PF06985">
    <property type="entry name" value="HET"/>
    <property type="match status" value="1"/>
</dbReference>
<organism evidence="2 3">
    <name type="scientific">Neurospora hispaniola</name>
    <dbReference type="NCBI Taxonomy" id="588809"/>
    <lineage>
        <taxon>Eukaryota</taxon>
        <taxon>Fungi</taxon>
        <taxon>Dikarya</taxon>
        <taxon>Ascomycota</taxon>
        <taxon>Pezizomycotina</taxon>
        <taxon>Sordariomycetes</taxon>
        <taxon>Sordariomycetidae</taxon>
        <taxon>Sordariales</taxon>
        <taxon>Sordariaceae</taxon>
        <taxon>Neurospora</taxon>
    </lineage>
</organism>
<dbReference type="AlphaFoldDB" id="A0AAJ0MRM3"/>
<dbReference type="GeneID" id="87875852"/>
<dbReference type="PANTHER" id="PTHR33112:SF11">
    <property type="entry name" value="HETEROKARYON INCOMPATIBILITY DOMAIN-CONTAINING PROTEIN"/>
    <property type="match status" value="1"/>
</dbReference>
<feature type="domain" description="Heterokaryon incompatibility" evidence="1">
    <location>
        <begin position="219"/>
        <end position="423"/>
    </location>
</feature>
<dbReference type="Proteomes" id="UP001285908">
    <property type="component" value="Unassembled WGS sequence"/>
</dbReference>
<proteinExistence type="predicted"/>
<dbReference type="PANTHER" id="PTHR33112">
    <property type="entry name" value="DOMAIN PROTEIN, PUTATIVE-RELATED"/>
    <property type="match status" value="1"/>
</dbReference>
<gene>
    <name evidence="2" type="ORF">B0T23DRAFT_396108</name>
</gene>
<keyword evidence="3" id="KW-1185">Reference proteome</keyword>
<reference evidence="2 3" key="1">
    <citation type="journal article" date="2023" name="Mol. Phylogenet. Evol.">
        <title>Genome-scale phylogeny and comparative genomics of the fungal order Sordariales.</title>
        <authorList>
            <person name="Hensen N."/>
            <person name="Bonometti L."/>
            <person name="Westerberg I."/>
            <person name="Brannstrom I.O."/>
            <person name="Guillou S."/>
            <person name="Cros-Aarteil S."/>
            <person name="Calhoun S."/>
            <person name="Haridas S."/>
            <person name="Kuo A."/>
            <person name="Mondo S."/>
            <person name="Pangilinan J."/>
            <person name="Riley R."/>
            <person name="LaButti K."/>
            <person name="Andreopoulos B."/>
            <person name="Lipzen A."/>
            <person name="Chen C."/>
            <person name="Yan M."/>
            <person name="Daum C."/>
            <person name="Ng V."/>
            <person name="Clum A."/>
            <person name="Steindorff A."/>
            <person name="Ohm R.A."/>
            <person name="Martin F."/>
            <person name="Silar P."/>
            <person name="Natvig D.O."/>
            <person name="Lalanne C."/>
            <person name="Gautier V."/>
            <person name="Ament-Velasquez S.L."/>
            <person name="Kruys A."/>
            <person name="Hutchinson M.I."/>
            <person name="Powell A.J."/>
            <person name="Barry K."/>
            <person name="Miller A.N."/>
            <person name="Grigoriev I.V."/>
            <person name="Debuchy R."/>
            <person name="Gladieux P."/>
            <person name="Hiltunen Thoren M."/>
            <person name="Johannesson H."/>
        </authorList>
    </citation>
    <scope>NUCLEOTIDE SEQUENCE [LARGE SCALE GENOMIC DNA]</scope>
    <source>
        <strain evidence="2 3">FGSC 10403</strain>
    </source>
</reference>
<evidence type="ECO:0000313" key="3">
    <source>
        <dbReference type="Proteomes" id="UP001285908"/>
    </source>
</evidence>
<evidence type="ECO:0000313" key="2">
    <source>
        <dbReference type="EMBL" id="KAK3492799.1"/>
    </source>
</evidence>
<accession>A0AAJ0MRM3</accession>
<dbReference type="EMBL" id="JAULSX010000004">
    <property type="protein sequence ID" value="KAK3492799.1"/>
    <property type="molecule type" value="Genomic_DNA"/>
</dbReference>
<dbReference type="InterPro" id="IPR010730">
    <property type="entry name" value="HET"/>
</dbReference>
<sequence length="761" mass="85194">MICSVCKETFELLISAARASPKGPDARHHKSLESFQSSLEQKCYVCTGVWDSLDAGQRKNWEEEWMKSTGEGEDPSPVSLASIAVTPPARPGSQDYTICLRLYMPPKPIVDYLPLISQAFFLLKPPTAQSSSRMKRLRKLFSGRDEKSESALTRPVLGLTTTASSLDLAKSWVSSCVAHHPQCNISVNHGNWVPTRLLYFTAGTVQLIETKKTKPTTTYMTLTHRWGFADEEMMLNRRTYPSLIGGIPISSMPKLFQEVMTVALHLDVNYIWIDALCIFQDKDDQTDWQTEAGQMQKVYANSFCNISAADATSCSDTLFSQPRNIKEEILPQTIYLSIPSSSSSSSSSFPSSLSPTFTTSTTSQTSSRLLSSILNHHSIPKSPYIAMNRPKIKFEPFTLINLSLWTHQVSHALVNTRAWVLQERVLAPRILHFGRRQLFWECRCSEACEAFPLGDLPSQMTRGEESGVKLTRSLCSRPRLQDQDNSNDLSTYLAWHLLIQTYTKTSLSFPSDKLIAISGLAKLFQSLAKRDDYVAGLWRPWLEGELLWVNASPQYFGANATTKRPEIYRAPSWSWASIDGPLSTGTPMKGQDHGSKIRVEDVQLSYLTEDMTGAVTGGQLRLRGTLFETELVRVSCTDGMVGWTVKLEGVHVLDEKVLPAPASLNPRVCLDVMQENFERENGDGLLFSMVARTGESVGGHMYMLLFKLVDRQKGVFQRLGIILVAGDVIKRRVLEVERGFDKPRLPCVELHDDGQHTIMVI</sequence>
<name>A0AAJ0MRM3_9PEZI</name>
<evidence type="ECO:0000259" key="1">
    <source>
        <dbReference type="Pfam" id="PF06985"/>
    </source>
</evidence>
<protein>
    <submittedName>
        <fullName evidence="2">Heterokaryon incompatibility protein-domain-containing protein</fullName>
    </submittedName>
</protein>
<dbReference type="RefSeq" id="XP_062693257.1">
    <property type="nucleotide sequence ID" value="XM_062838230.1"/>
</dbReference>
<comment type="caution">
    <text evidence="2">The sequence shown here is derived from an EMBL/GenBank/DDBJ whole genome shotgun (WGS) entry which is preliminary data.</text>
</comment>